<keyword evidence="2" id="KW-1185">Reference proteome</keyword>
<dbReference type="EnsemblProtists" id="PYU1_T001371">
    <property type="protein sequence ID" value="PYU1_T001371"/>
    <property type="gene ID" value="PYU1_G001371"/>
</dbReference>
<reference evidence="1" key="3">
    <citation type="submission" date="2015-02" db="UniProtKB">
        <authorList>
            <consortium name="EnsemblProtists"/>
        </authorList>
    </citation>
    <scope>IDENTIFICATION</scope>
    <source>
        <strain evidence="1">DAOM BR144</strain>
    </source>
</reference>
<dbReference type="AlphaFoldDB" id="K3W8T0"/>
<reference evidence="2" key="2">
    <citation type="submission" date="2010-04" db="EMBL/GenBank/DDBJ databases">
        <authorList>
            <person name="Buell R."/>
            <person name="Hamilton J."/>
            <person name="Hostetler J."/>
        </authorList>
    </citation>
    <scope>NUCLEOTIDE SEQUENCE [LARGE SCALE GENOMIC DNA]</scope>
    <source>
        <strain evidence="2">DAOM:BR144</strain>
    </source>
</reference>
<evidence type="ECO:0000313" key="1">
    <source>
        <dbReference type="EnsemblProtists" id="PYU1_T001371"/>
    </source>
</evidence>
<dbReference type="VEuPathDB" id="FungiDB:PYU1_G001371"/>
<evidence type="ECO:0000313" key="2">
    <source>
        <dbReference type="Proteomes" id="UP000019132"/>
    </source>
</evidence>
<dbReference type="HOGENOM" id="CLU_1528205_0_0_1"/>
<name>K3W8T0_GLOUD</name>
<sequence>MAAETRTGPYEDSIEKQYTMAFHTSQCDDVHVNAVSVGRKYVQENRVLYTYTSRLAVVGTGLVFREFGCMILLDASSTNSSATNNTSKKSSSNHSLTASSVYQVSYQIFTETRDPHMPPGISAYLEDFITSSQSNQMRAHRLEVQNMLVHEFGYRPSPVADMHGCGTKLLIECPAR</sequence>
<protein>
    <submittedName>
        <fullName evidence="1">Uncharacterized protein</fullName>
    </submittedName>
</protein>
<proteinExistence type="predicted"/>
<dbReference type="EMBL" id="GL376626">
    <property type="status" value="NOT_ANNOTATED_CDS"/>
    <property type="molecule type" value="Genomic_DNA"/>
</dbReference>
<reference evidence="2" key="1">
    <citation type="journal article" date="2010" name="Genome Biol.">
        <title>Genome sequence of the necrotrophic plant pathogen Pythium ultimum reveals original pathogenicity mechanisms and effector repertoire.</title>
        <authorList>
            <person name="Levesque C.A."/>
            <person name="Brouwer H."/>
            <person name="Cano L."/>
            <person name="Hamilton J.P."/>
            <person name="Holt C."/>
            <person name="Huitema E."/>
            <person name="Raffaele S."/>
            <person name="Robideau G.P."/>
            <person name="Thines M."/>
            <person name="Win J."/>
            <person name="Zerillo M.M."/>
            <person name="Beakes G.W."/>
            <person name="Boore J.L."/>
            <person name="Busam D."/>
            <person name="Dumas B."/>
            <person name="Ferriera S."/>
            <person name="Fuerstenberg S.I."/>
            <person name="Gachon C.M."/>
            <person name="Gaulin E."/>
            <person name="Govers F."/>
            <person name="Grenville-Briggs L."/>
            <person name="Horner N."/>
            <person name="Hostetler J."/>
            <person name="Jiang R.H."/>
            <person name="Johnson J."/>
            <person name="Krajaejun T."/>
            <person name="Lin H."/>
            <person name="Meijer H.J."/>
            <person name="Moore B."/>
            <person name="Morris P."/>
            <person name="Phuntmart V."/>
            <person name="Puiu D."/>
            <person name="Shetty J."/>
            <person name="Stajich J.E."/>
            <person name="Tripathy S."/>
            <person name="Wawra S."/>
            <person name="van West P."/>
            <person name="Whitty B.R."/>
            <person name="Coutinho P.M."/>
            <person name="Henrissat B."/>
            <person name="Martin F."/>
            <person name="Thomas P.D."/>
            <person name="Tyler B.M."/>
            <person name="De Vries R.P."/>
            <person name="Kamoun S."/>
            <person name="Yandell M."/>
            <person name="Tisserat N."/>
            <person name="Buell C.R."/>
        </authorList>
    </citation>
    <scope>NUCLEOTIDE SEQUENCE</scope>
    <source>
        <strain evidence="2">DAOM:BR144</strain>
    </source>
</reference>
<accession>K3W8T0</accession>
<dbReference type="Proteomes" id="UP000019132">
    <property type="component" value="Unassembled WGS sequence"/>
</dbReference>
<dbReference type="InParanoid" id="K3W8T0"/>
<organism evidence="1 2">
    <name type="scientific">Globisporangium ultimum (strain ATCC 200006 / CBS 805.95 / DAOM BR144)</name>
    <name type="common">Pythium ultimum</name>
    <dbReference type="NCBI Taxonomy" id="431595"/>
    <lineage>
        <taxon>Eukaryota</taxon>
        <taxon>Sar</taxon>
        <taxon>Stramenopiles</taxon>
        <taxon>Oomycota</taxon>
        <taxon>Peronosporomycetes</taxon>
        <taxon>Pythiales</taxon>
        <taxon>Pythiaceae</taxon>
        <taxon>Globisporangium</taxon>
    </lineage>
</organism>